<feature type="region of interest" description="Disordered" evidence="1">
    <location>
        <begin position="30"/>
        <end position="50"/>
    </location>
</feature>
<reference evidence="4" key="1">
    <citation type="journal article" date="2019" name="Int. J. Syst. Evol. Microbiol.">
        <title>The Global Catalogue of Microorganisms (GCM) 10K type strain sequencing project: providing services to taxonomists for standard genome sequencing and annotation.</title>
        <authorList>
            <consortium name="The Broad Institute Genomics Platform"/>
            <consortium name="The Broad Institute Genome Sequencing Center for Infectious Disease"/>
            <person name="Wu L."/>
            <person name="Ma J."/>
        </authorList>
    </citation>
    <scope>NUCLEOTIDE SEQUENCE [LARGE SCALE GENOMIC DNA]</scope>
    <source>
        <strain evidence="4">CGMCC 1.12778</strain>
    </source>
</reference>
<protein>
    <recommendedName>
        <fullName evidence="2">Glucose/Sorbosone dehydrogenase domain-containing protein</fullName>
    </recommendedName>
</protein>
<organism evidence="3 4">
    <name type="scientific">Arthrobacter liuii</name>
    <dbReference type="NCBI Taxonomy" id="1476996"/>
    <lineage>
        <taxon>Bacteria</taxon>
        <taxon>Bacillati</taxon>
        <taxon>Actinomycetota</taxon>
        <taxon>Actinomycetes</taxon>
        <taxon>Micrococcales</taxon>
        <taxon>Micrococcaceae</taxon>
        <taxon>Arthrobacter</taxon>
    </lineage>
</organism>
<keyword evidence="4" id="KW-1185">Reference proteome</keyword>
<evidence type="ECO:0000313" key="4">
    <source>
        <dbReference type="Proteomes" id="UP000643279"/>
    </source>
</evidence>
<proteinExistence type="predicted"/>
<gene>
    <name evidence="3" type="ORF">GCM10007170_17340</name>
</gene>
<dbReference type="InterPro" id="IPR011041">
    <property type="entry name" value="Quinoprot_gluc/sorb_DH_b-prop"/>
</dbReference>
<dbReference type="InterPro" id="IPR012938">
    <property type="entry name" value="Glc/Sorbosone_DH"/>
</dbReference>
<comment type="caution">
    <text evidence="3">The sequence shown here is derived from an EMBL/GenBank/DDBJ whole genome shotgun (WGS) entry which is preliminary data.</text>
</comment>
<feature type="domain" description="Glucose/Sorbosone dehydrogenase" evidence="2">
    <location>
        <begin position="1"/>
        <end position="42"/>
    </location>
</feature>
<sequence>MWTSEFGPDVDDELNLILPGGNYGWPLVTERRTARSSRTQKSYGPPRATPRPADWRFSAVLPIWAHSAANGYGRYPCTEVTRVRLWPISQESTVASGTWSEPRAEDYGC</sequence>
<dbReference type="Pfam" id="PF07995">
    <property type="entry name" value="GSDH"/>
    <property type="match status" value="1"/>
</dbReference>
<dbReference type="EMBL" id="BMFW01000005">
    <property type="protein sequence ID" value="GGH94346.1"/>
    <property type="molecule type" value="Genomic_DNA"/>
</dbReference>
<evidence type="ECO:0000256" key="1">
    <source>
        <dbReference type="SAM" id="MobiDB-lite"/>
    </source>
</evidence>
<dbReference type="Proteomes" id="UP000643279">
    <property type="component" value="Unassembled WGS sequence"/>
</dbReference>
<accession>A0ABQ2ANF7</accession>
<dbReference type="InterPro" id="IPR011042">
    <property type="entry name" value="6-blade_b-propeller_TolB-like"/>
</dbReference>
<evidence type="ECO:0000313" key="3">
    <source>
        <dbReference type="EMBL" id="GGH94346.1"/>
    </source>
</evidence>
<evidence type="ECO:0000259" key="2">
    <source>
        <dbReference type="Pfam" id="PF07995"/>
    </source>
</evidence>
<dbReference type="Gene3D" id="2.120.10.30">
    <property type="entry name" value="TolB, C-terminal domain"/>
    <property type="match status" value="1"/>
</dbReference>
<dbReference type="SUPFAM" id="SSF50952">
    <property type="entry name" value="Soluble quinoprotein glucose dehydrogenase"/>
    <property type="match status" value="1"/>
</dbReference>
<name>A0ABQ2ANF7_9MICC</name>